<gene>
    <name evidence="1" type="ORF">CEX98_14795</name>
</gene>
<dbReference type="AlphaFoldDB" id="A0A2A5JNH5"/>
<dbReference type="RefSeq" id="WP_099642827.1">
    <property type="nucleotide sequence ID" value="NZ_NKHF01000068.1"/>
</dbReference>
<sequence>MSTAHKYYSMLFSILLVSGCKQLAEGQPLWKIASEGIIFNGQLQTHLSAPSIQCEQCEVKHQTDLRPSGPANYTLVTENQKLKAIWGKSSNAALYIPNNAGRTLINLAPDTETGVWLMDLDTTPKPLKVGKVNYVMLGAETYQVVISPSSQRTNFEYAVLVK</sequence>
<proteinExistence type="predicted"/>
<accession>A0A2A5JNH5</accession>
<protein>
    <recommendedName>
        <fullName evidence="3">Lipoprotein</fullName>
    </recommendedName>
</protein>
<evidence type="ECO:0000313" key="2">
    <source>
        <dbReference type="Proteomes" id="UP000228621"/>
    </source>
</evidence>
<organism evidence="1 2">
    <name type="scientific">Pseudoalteromonas piscicida</name>
    <dbReference type="NCBI Taxonomy" id="43662"/>
    <lineage>
        <taxon>Bacteria</taxon>
        <taxon>Pseudomonadati</taxon>
        <taxon>Pseudomonadota</taxon>
        <taxon>Gammaproteobacteria</taxon>
        <taxon>Alteromonadales</taxon>
        <taxon>Pseudoalteromonadaceae</taxon>
        <taxon>Pseudoalteromonas</taxon>
    </lineage>
</organism>
<evidence type="ECO:0008006" key="3">
    <source>
        <dbReference type="Google" id="ProtNLM"/>
    </source>
</evidence>
<comment type="caution">
    <text evidence="1">The sequence shown here is derived from an EMBL/GenBank/DDBJ whole genome shotgun (WGS) entry which is preliminary data.</text>
</comment>
<evidence type="ECO:0000313" key="1">
    <source>
        <dbReference type="EMBL" id="PCK30889.1"/>
    </source>
</evidence>
<dbReference type="OrthoDB" id="6294021at2"/>
<name>A0A2A5JNH5_PSEO7</name>
<reference evidence="2" key="1">
    <citation type="journal article" date="2019" name="Genome Announc.">
        <title>Draft Genome Sequence of Pseudoalteromonas piscicida Strain 36Y ROTHPW, an Hypersaline Seawater Isolate from the South Coast of Sonora, Mexico.</title>
        <authorList>
            <person name="Sanchez-Diaz R."/>
            <person name="Molina-Garza Z.J."/>
            <person name="Cruz-Suarez L.E."/>
            <person name="Selvin J."/>
            <person name="Kiran G.S."/>
            <person name="Ibarra-Gamez J.C."/>
            <person name="Gomez-Gil B."/>
            <person name="Galaviz-Silva L."/>
        </authorList>
    </citation>
    <scope>NUCLEOTIDE SEQUENCE [LARGE SCALE GENOMIC DNA]</scope>
    <source>
        <strain evidence="2">36Y_RITHPW</strain>
    </source>
</reference>
<dbReference type="Proteomes" id="UP000228621">
    <property type="component" value="Unassembled WGS sequence"/>
</dbReference>
<dbReference type="PROSITE" id="PS51257">
    <property type="entry name" value="PROKAR_LIPOPROTEIN"/>
    <property type="match status" value="1"/>
</dbReference>
<dbReference type="EMBL" id="NKHF01000068">
    <property type="protein sequence ID" value="PCK30889.1"/>
    <property type="molecule type" value="Genomic_DNA"/>
</dbReference>
<keyword evidence="2" id="KW-1185">Reference proteome</keyword>